<dbReference type="AlphaFoldDB" id="A0A1W1BX37"/>
<protein>
    <submittedName>
        <fullName evidence="1">Uncharacterized protein</fullName>
    </submittedName>
</protein>
<organism evidence="1">
    <name type="scientific">hydrothermal vent metagenome</name>
    <dbReference type="NCBI Taxonomy" id="652676"/>
    <lineage>
        <taxon>unclassified sequences</taxon>
        <taxon>metagenomes</taxon>
        <taxon>ecological metagenomes</taxon>
    </lineage>
</organism>
<gene>
    <name evidence="1" type="ORF">MNB_SV-14-129</name>
</gene>
<reference evidence="1" key="1">
    <citation type="submission" date="2016-10" db="EMBL/GenBank/DDBJ databases">
        <authorList>
            <person name="de Groot N.N."/>
        </authorList>
    </citation>
    <scope>NUCLEOTIDE SEQUENCE</scope>
</reference>
<evidence type="ECO:0000313" key="1">
    <source>
        <dbReference type="EMBL" id="SFV58012.1"/>
    </source>
</evidence>
<proteinExistence type="predicted"/>
<name>A0A1W1BX37_9ZZZZ</name>
<accession>A0A1W1BX37</accession>
<dbReference type="EMBL" id="FPHN01000085">
    <property type="protein sequence ID" value="SFV58012.1"/>
    <property type="molecule type" value="Genomic_DNA"/>
</dbReference>
<sequence length="134" mass="15943">MQLIVFLVEVILIFFYLQWEELGQLIEPSNEQYSSYYSTDIIGNDILKFSISMKEKDKLAVLKKSELINEVIKYIPKIDVMSEIFRNGIEDESDFKDNFIEYMESLHFKYLGEEITIEEFQELVKNPRDIHSLD</sequence>